<dbReference type="RefSeq" id="WP_011712758.1">
    <property type="nucleotide sequence ID" value="NC_008576.1"/>
</dbReference>
<dbReference type="Pfam" id="PF04408">
    <property type="entry name" value="WHD_HA2"/>
    <property type="match status" value="1"/>
</dbReference>
<evidence type="ECO:0000313" key="8">
    <source>
        <dbReference type="EMBL" id="ABK43601.1"/>
    </source>
</evidence>
<dbReference type="PANTHER" id="PTHR43519">
    <property type="entry name" value="ATP-DEPENDENT RNA HELICASE HRPB"/>
    <property type="match status" value="1"/>
</dbReference>
<keyword evidence="9" id="KW-1185">Reference proteome</keyword>
<keyword evidence="2" id="KW-0378">Hydrolase</keyword>
<dbReference type="InterPro" id="IPR048333">
    <property type="entry name" value="HA2_WH"/>
</dbReference>
<dbReference type="Pfam" id="PF24473">
    <property type="entry name" value="CON_HrpB"/>
    <property type="match status" value="1"/>
</dbReference>
<dbReference type="InterPro" id="IPR007502">
    <property type="entry name" value="Helicase-assoc_dom"/>
</dbReference>
<dbReference type="InterPro" id="IPR001650">
    <property type="entry name" value="Helicase_C-like"/>
</dbReference>
<dbReference type="PROSITE" id="PS51194">
    <property type="entry name" value="HELICASE_CTER"/>
    <property type="match status" value="1"/>
</dbReference>
<dbReference type="InterPro" id="IPR014001">
    <property type="entry name" value="Helicase_ATP-bd"/>
</dbReference>
<dbReference type="GO" id="GO:0016787">
    <property type="term" value="F:hydrolase activity"/>
    <property type="evidence" value="ECO:0007669"/>
    <property type="project" value="UniProtKB-KW"/>
</dbReference>
<name>A0L6K8_MAGMM</name>
<dbReference type="CDD" id="cd18791">
    <property type="entry name" value="SF2_C_RHA"/>
    <property type="match status" value="1"/>
</dbReference>
<reference evidence="8 9" key="2">
    <citation type="journal article" date="2012" name="Int. J. Syst. Evol. Microbiol.">
        <title>Magnetococcus marinus gen. nov., sp. nov., a marine, magnetotactic bacterium that represents a novel lineage (Magnetococcaceae fam. nov.; Magnetococcales ord. nov.) at the base of the Alphaproteobacteria.</title>
        <authorList>
            <person name="Bazylinski D.A."/>
            <person name="Williams T.J."/>
            <person name="Lefevre C.T."/>
            <person name="Berg R.J."/>
            <person name="Zhang C.L."/>
            <person name="Bowser S.S."/>
            <person name="Dean A.J."/>
            <person name="Beveridge T.J."/>
        </authorList>
    </citation>
    <scope>NUCLEOTIDE SEQUENCE [LARGE SCALE GENOMIC DNA]</scope>
    <source>
        <strain evidence="9">ATCC BAA-1437 / JCM 17883 / MC-1</strain>
    </source>
</reference>
<reference evidence="9" key="1">
    <citation type="journal article" date="2009" name="Appl. Environ. Microbiol.">
        <title>Complete genome sequence of the chemolithoautotrophic marine magnetotactic coccus strain MC-1.</title>
        <authorList>
            <person name="Schubbe S."/>
            <person name="Williams T.J."/>
            <person name="Xie G."/>
            <person name="Kiss H.E."/>
            <person name="Brettin T.S."/>
            <person name="Martinez D."/>
            <person name="Ross C.A."/>
            <person name="Schuler D."/>
            <person name="Cox B.L."/>
            <person name="Nealson K.H."/>
            <person name="Bazylinski D.A."/>
        </authorList>
    </citation>
    <scope>NUCLEOTIDE SEQUENCE [LARGE SCALE GENOMIC DNA]</scope>
    <source>
        <strain evidence="9">ATCC BAA-1437 / JCM 17883 / MC-1</strain>
    </source>
</reference>
<sequence>MFSPPDLPIVATLQPLQAALLRHPNVILSAPPGSGKTTVVPLALLDAPWLAGERILMLEPRRLAARAAASRMAELLQEPVGERVGYQIRFERKVGPNTRVEVVTEGMLTRRLQSDPALQGVGAILFDEFHERSLQGDLGLALALELQQLRDDLRLLVMSATLESQRLAKLLGDAPIIEGHGRSYPVQVRYASQPYAHVVEGVVQTIRQALAQERGDLLAFLPGAGEIRRVEAALRSGLPDDVTLLPLYGELGMQAQDRAVRPWLEGGRRVILATDIAETSLTIPGIRVVVDGGLCKRPRFHASSGLTRLERLRISDASAQQRAGRAGRLEPGVCYRIWPESQQRMLQPATPAEIREADLAPLLLELALWGVADPTQMSWLDPPPEGAVAQGWALLVALGAVDEARHITPLGRQMAQLPLHPRLAHMVCMAPEPAAQAMACDVAALLSERDPLKGGARQVDLHLRWQSVAQFRRQGSAGPGVDAASLQRIVRGADQLRHLLGVSRQQVAHGDLGLLLAAAYPDRVAQLRPGQRGRYLLASGRGVRLDEMDPLSGEPLLVVAALDAGEAEGRAYLAVSLAQEAFMALQPPAWQAQVVWSDQQQRVVAERQRCFGALVLERQPLHGEAPEAAVLAAMLVGVRRMGLAVLPWTPAAMQYQARVQLMARLESGWPLLEEAVLLEQLEQWLAPFLRGVNRRAQLERLNMLEILQSQLTWSQQQSLEQALPTHYEVPSGSRIKLDYTAGAQPVLAVRIQELFGLAESPCLGQGRVPVTLHLLNPAQRPVQVTSDLRGFWQTTWPQVRKELRGRYPKHHWPENPWQAQATARAKPRS</sequence>
<dbReference type="InterPro" id="IPR013689">
    <property type="entry name" value="RNA_helicase_ATP-dep_HrpB_C"/>
</dbReference>
<dbReference type="GO" id="GO:0004386">
    <property type="term" value="F:helicase activity"/>
    <property type="evidence" value="ECO:0007669"/>
    <property type="project" value="UniProtKB-KW"/>
</dbReference>
<dbReference type="InterPro" id="IPR049614">
    <property type="entry name" value="HrpB_DEXH"/>
</dbReference>
<protein>
    <submittedName>
        <fullName evidence="8">ATP-dependent helicase HrpB</fullName>
    </submittedName>
</protein>
<feature type="region of interest" description="Disordered" evidence="5">
    <location>
        <begin position="810"/>
        <end position="829"/>
    </location>
</feature>
<dbReference type="SMART" id="SM00847">
    <property type="entry name" value="HA2"/>
    <property type="match status" value="1"/>
</dbReference>
<dbReference type="eggNOG" id="COG1643">
    <property type="taxonomic scope" value="Bacteria"/>
</dbReference>
<evidence type="ECO:0000259" key="7">
    <source>
        <dbReference type="PROSITE" id="PS51194"/>
    </source>
</evidence>
<dbReference type="GO" id="GO:0003676">
    <property type="term" value="F:nucleic acid binding"/>
    <property type="evidence" value="ECO:0007669"/>
    <property type="project" value="InterPro"/>
</dbReference>
<evidence type="ECO:0000256" key="2">
    <source>
        <dbReference type="ARBA" id="ARBA00022801"/>
    </source>
</evidence>
<dbReference type="AlphaFoldDB" id="A0L6K8"/>
<evidence type="ECO:0000256" key="1">
    <source>
        <dbReference type="ARBA" id="ARBA00022741"/>
    </source>
</evidence>
<dbReference type="PROSITE" id="PS51192">
    <property type="entry name" value="HELICASE_ATP_BIND_1"/>
    <property type="match status" value="1"/>
</dbReference>
<dbReference type="EMBL" id="CP000471">
    <property type="protein sequence ID" value="ABK43601.1"/>
    <property type="molecule type" value="Genomic_DNA"/>
</dbReference>
<organism evidence="8 9">
    <name type="scientific">Magnetococcus marinus (strain ATCC BAA-1437 / JCM 17883 / MC-1)</name>
    <dbReference type="NCBI Taxonomy" id="156889"/>
    <lineage>
        <taxon>Bacteria</taxon>
        <taxon>Pseudomonadati</taxon>
        <taxon>Pseudomonadota</taxon>
        <taxon>Magnetococcia</taxon>
        <taxon>Magnetococcales</taxon>
        <taxon>Magnetococcaceae</taxon>
        <taxon>Magnetococcus</taxon>
    </lineage>
</organism>
<dbReference type="CDD" id="cd17990">
    <property type="entry name" value="DEXHc_HrpB"/>
    <property type="match status" value="1"/>
</dbReference>
<keyword evidence="4" id="KW-0067">ATP-binding</keyword>
<dbReference type="Pfam" id="PF00271">
    <property type="entry name" value="Helicase_C"/>
    <property type="match status" value="1"/>
</dbReference>
<dbReference type="Pfam" id="PF08482">
    <property type="entry name" value="HrpB_C"/>
    <property type="match status" value="1"/>
</dbReference>
<dbReference type="SUPFAM" id="SSF52540">
    <property type="entry name" value="P-loop containing nucleoside triphosphate hydrolases"/>
    <property type="match status" value="1"/>
</dbReference>
<evidence type="ECO:0000256" key="3">
    <source>
        <dbReference type="ARBA" id="ARBA00022806"/>
    </source>
</evidence>
<dbReference type="PANTHER" id="PTHR43519:SF1">
    <property type="entry name" value="ATP-DEPENDENT RNA HELICASE HRPB"/>
    <property type="match status" value="1"/>
</dbReference>
<dbReference type="HOGENOM" id="CLU_001832_5_6_5"/>
<evidence type="ECO:0000256" key="5">
    <source>
        <dbReference type="SAM" id="MobiDB-lite"/>
    </source>
</evidence>
<dbReference type="Proteomes" id="UP000002586">
    <property type="component" value="Chromosome"/>
</dbReference>
<feature type="domain" description="Helicase C-terminal" evidence="7">
    <location>
        <begin position="205"/>
        <end position="370"/>
    </location>
</feature>
<dbReference type="Pfam" id="PF00270">
    <property type="entry name" value="DEAD"/>
    <property type="match status" value="1"/>
</dbReference>
<dbReference type="GO" id="GO:0005524">
    <property type="term" value="F:ATP binding"/>
    <property type="evidence" value="ECO:0007669"/>
    <property type="project" value="UniProtKB-KW"/>
</dbReference>
<keyword evidence="1" id="KW-0547">Nucleotide-binding</keyword>
<dbReference type="InterPro" id="IPR011545">
    <property type="entry name" value="DEAD/DEAH_box_helicase_dom"/>
</dbReference>
<evidence type="ECO:0000259" key="6">
    <source>
        <dbReference type="PROSITE" id="PS51192"/>
    </source>
</evidence>
<accession>A0L6K8</accession>
<keyword evidence="3 8" id="KW-0347">Helicase</keyword>
<gene>
    <name evidence="8" type="ordered locus">Mmc1_1083</name>
</gene>
<dbReference type="SMART" id="SM00487">
    <property type="entry name" value="DEXDc"/>
    <property type="match status" value="1"/>
</dbReference>
<dbReference type="Gene3D" id="3.40.50.300">
    <property type="entry name" value="P-loop containing nucleotide triphosphate hydrolases"/>
    <property type="match status" value="2"/>
</dbReference>
<feature type="domain" description="Helicase ATP-binding" evidence="6">
    <location>
        <begin position="17"/>
        <end position="180"/>
    </location>
</feature>
<dbReference type="STRING" id="156889.Mmc1_1083"/>
<dbReference type="InterPro" id="IPR010225">
    <property type="entry name" value="HrpB"/>
</dbReference>
<dbReference type="Gene3D" id="1.20.120.1080">
    <property type="match status" value="1"/>
</dbReference>
<dbReference type="NCBIfam" id="TIGR01970">
    <property type="entry name" value="DEAH_box_HrpB"/>
    <property type="match status" value="1"/>
</dbReference>
<dbReference type="FunFam" id="3.40.50.300:FF:002125">
    <property type="entry name" value="ATP-dependent helicase HrpB"/>
    <property type="match status" value="1"/>
</dbReference>
<dbReference type="OrthoDB" id="9805617at2"/>
<dbReference type="KEGG" id="mgm:Mmc1_1083"/>
<dbReference type="SMART" id="SM00490">
    <property type="entry name" value="HELICc"/>
    <property type="match status" value="1"/>
</dbReference>
<dbReference type="InterPro" id="IPR056329">
    <property type="entry name" value="CON_HrpB"/>
</dbReference>
<evidence type="ECO:0000313" key="9">
    <source>
        <dbReference type="Proteomes" id="UP000002586"/>
    </source>
</evidence>
<evidence type="ECO:0000256" key="4">
    <source>
        <dbReference type="ARBA" id="ARBA00022840"/>
    </source>
</evidence>
<dbReference type="PIRSF" id="PIRSF005496">
    <property type="entry name" value="ATP_hel_hrpB"/>
    <property type="match status" value="1"/>
</dbReference>
<proteinExistence type="predicted"/>
<dbReference type="InterPro" id="IPR027417">
    <property type="entry name" value="P-loop_NTPase"/>
</dbReference>